<sequence length="629" mass="69864">MDTIEHTDAYGGYRVCLFPGQPRAEPLQFDVYHRVTTDEAHIMLNRVILEEFQRSPSLQGDDLRAVVKYNLQTKLNITQRAMDLEGDFFSYYDVFDKRDFGGMRTGSYPVTVPNVVPAVVPATDIISAKDNENESQMNDADQSGESYDNGLTGHMHNGNGLGSTNPQNDDSNDRMARMELMMNNLVGVVQNLQQHVLPPPPPPPAGMGPPPPLPPPEIPLPMGQVYQLQGELERWWEMNEPTNQTVSWAEFLVLFKEKYIPQFILDAKSTEFQQLKQRGFMTVTAYEAEFTNLAEYAPHMIPDDNKKSRKFEDGLWDDIKKVVKPMKLPHYADVVDRALMVEQQLAETRRYLENRKRANNNNNGGARNNGGNNKRQSTGNSGSNNLGGNYSGNQQQTAPKCPTCGRNHNGQCRMVTLICFGCGQPGHYKSECPKVATGANAIPVNKTTGALGSGNANNKGKGKAFALVPGDPRNNDRVVAGIMILCSLPAHVLLDSGSSHSFVSASFATKLPLKPEPLELELLVSQPMSTGILCTTVFRDCDICFDGICLSVDLIPLEMGHFDVILGMDWLSVNNASIDCANKRIVFQTPERVFYFSVELIGRKSSLCSRAHRKLKERTYSAVQSKIQR</sequence>
<evidence type="ECO:0000256" key="1">
    <source>
        <dbReference type="PROSITE-ProRule" id="PRU00047"/>
    </source>
</evidence>
<dbReference type="PANTHER" id="PTHR15503">
    <property type="entry name" value="LDOC1 RELATED"/>
    <property type="match status" value="1"/>
</dbReference>
<dbReference type="SMART" id="SM00343">
    <property type="entry name" value="ZnF_C2HC"/>
    <property type="match status" value="1"/>
</dbReference>
<accession>A0AAV6KJE7</accession>
<feature type="domain" description="CCHC-type" evidence="3">
    <location>
        <begin position="419"/>
        <end position="434"/>
    </location>
</feature>
<evidence type="ECO:0000256" key="2">
    <source>
        <dbReference type="SAM" id="MobiDB-lite"/>
    </source>
</evidence>
<dbReference type="AlphaFoldDB" id="A0AAV6KJE7"/>
<feature type="region of interest" description="Disordered" evidence="2">
    <location>
        <begin position="128"/>
        <end position="172"/>
    </location>
</feature>
<dbReference type="InterPro" id="IPR001969">
    <property type="entry name" value="Aspartic_peptidase_AS"/>
</dbReference>
<gene>
    <name evidence="4" type="ORF">RHGRI_010434</name>
</gene>
<dbReference type="PROSITE" id="PS50158">
    <property type="entry name" value="ZF_CCHC"/>
    <property type="match status" value="1"/>
</dbReference>
<dbReference type="Gene3D" id="2.40.70.10">
    <property type="entry name" value="Acid Proteases"/>
    <property type="match status" value="1"/>
</dbReference>
<keyword evidence="1" id="KW-0863">Zinc-finger</keyword>
<dbReference type="Pfam" id="PF00098">
    <property type="entry name" value="zf-CCHC"/>
    <property type="match status" value="1"/>
</dbReference>
<dbReference type="GO" id="GO:0008270">
    <property type="term" value="F:zinc ion binding"/>
    <property type="evidence" value="ECO:0007669"/>
    <property type="project" value="UniProtKB-KW"/>
</dbReference>
<protein>
    <recommendedName>
        <fullName evidence="3">CCHC-type domain-containing protein</fullName>
    </recommendedName>
</protein>
<keyword evidence="1" id="KW-0862">Zinc</keyword>
<dbReference type="SUPFAM" id="SSF50630">
    <property type="entry name" value="Acid proteases"/>
    <property type="match status" value="1"/>
</dbReference>
<reference evidence="4" key="1">
    <citation type="submission" date="2020-08" db="EMBL/GenBank/DDBJ databases">
        <title>Plant Genome Project.</title>
        <authorList>
            <person name="Zhang R.-G."/>
        </authorList>
    </citation>
    <scope>NUCLEOTIDE SEQUENCE</scope>
    <source>
        <strain evidence="4">WSP0</strain>
        <tissue evidence="4">Leaf</tissue>
    </source>
</reference>
<dbReference type="InterPro" id="IPR032567">
    <property type="entry name" value="RTL1-rel"/>
</dbReference>
<proteinExistence type="predicted"/>
<evidence type="ECO:0000313" key="4">
    <source>
        <dbReference type="EMBL" id="KAG5552348.1"/>
    </source>
</evidence>
<organism evidence="4 5">
    <name type="scientific">Rhododendron griersonianum</name>
    <dbReference type="NCBI Taxonomy" id="479676"/>
    <lineage>
        <taxon>Eukaryota</taxon>
        <taxon>Viridiplantae</taxon>
        <taxon>Streptophyta</taxon>
        <taxon>Embryophyta</taxon>
        <taxon>Tracheophyta</taxon>
        <taxon>Spermatophyta</taxon>
        <taxon>Magnoliopsida</taxon>
        <taxon>eudicotyledons</taxon>
        <taxon>Gunneridae</taxon>
        <taxon>Pentapetalae</taxon>
        <taxon>asterids</taxon>
        <taxon>Ericales</taxon>
        <taxon>Ericaceae</taxon>
        <taxon>Ericoideae</taxon>
        <taxon>Rhodoreae</taxon>
        <taxon>Rhododendron</taxon>
    </lineage>
</organism>
<dbReference type="CDD" id="cd00303">
    <property type="entry name" value="retropepsin_like"/>
    <property type="match status" value="1"/>
</dbReference>
<keyword evidence="5" id="KW-1185">Reference proteome</keyword>
<dbReference type="InterPro" id="IPR036875">
    <property type="entry name" value="Znf_CCHC_sf"/>
</dbReference>
<comment type="caution">
    <text evidence="4">The sequence shown here is derived from an EMBL/GenBank/DDBJ whole genome shotgun (WGS) entry which is preliminary data.</text>
</comment>
<dbReference type="GO" id="GO:0004190">
    <property type="term" value="F:aspartic-type endopeptidase activity"/>
    <property type="evidence" value="ECO:0007669"/>
    <property type="project" value="InterPro"/>
</dbReference>
<dbReference type="GO" id="GO:0003676">
    <property type="term" value="F:nucleic acid binding"/>
    <property type="evidence" value="ECO:0007669"/>
    <property type="project" value="InterPro"/>
</dbReference>
<dbReference type="PANTHER" id="PTHR15503:SF45">
    <property type="entry name" value="RNA-DIRECTED DNA POLYMERASE HOMOLOG"/>
    <property type="match status" value="1"/>
</dbReference>
<dbReference type="InterPro" id="IPR001878">
    <property type="entry name" value="Znf_CCHC"/>
</dbReference>
<feature type="compositionally biased region" description="Polar residues" evidence="2">
    <location>
        <begin position="134"/>
        <end position="146"/>
    </location>
</feature>
<dbReference type="InterPro" id="IPR005162">
    <property type="entry name" value="Retrotrans_gag_dom"/>
</dbReference>
<evidence type="ECO:0000259" key="3">
    <source>
        <dbReference type="PROSITE" id="PS50158"/>
    </source>
</evidence>
<dbReference type="GO" id="GO:0006508">
    <property type="term" value="P:proteolysis"/>
    <property type="evidence" value="ECO:0007669"/>
    <property type="project" value="InterPro"/>
</dbReference>
<dbReference type="EMBL" id="JACTNZ010000004">
    <property type="protein sequence ID" value="KAG5552348.1"/>
    <property type="molecule type" value="Genomic_DNA"/>
</dbReference>
<dbReference type="InterPro" id="IPR021109">
    <property type="entry name" value="Peptidase_aspartic_dom_sf"/>
</dbReference>
<dbReference type="Pfam" id="PF08284">
    <property type="entry name" value="RVP_2"/>
    <property type="match status" value="1"/>
</dbReference>
<dbReference type="Pfam" id="PF03732">
    <property type="entry name" value="Retrotrans_gag"/>
    <property type="match status" value="1"/>
</dbReference>
<feature type="compositionally biased region" description="Low complexity" evidence="2">
    <location>
        <begin position="359"/>
        <end position="396"/>
    </location>
</feature>
<dbReference type="Gene3D" id="4.10.60.10">
    <property type="entry name" value="Zinc finger, CCHC-type"/>
    <property type="match status" value="1"/>
</dbReference>
<name>A0AAV6KJE7_9ERIC</name>
<dbReference type="SUPFAM" id="SSF57756">
    <property type="entry name" value="Retrovirus zinc finger-like domains"/>
    <property type="match status" value="1"/>
</dbReference>
<feature type="region of interest" description="Disordered" evidence="2">
    <location>
        <begin position="352"/>
        <end position="400"/>
    </location>
</feature>
<keyword evidence="1" id="KW-0479">Metal-binding</keyword>
<evidence type="ECO:0000313" key="5">
    <source>
        <dbReference type="Proteomes" id="UP000823749"/>
    </source>
</evidence>
<dbReference type="Proteomes" id="UP000823749">
    <property type="component" value="Chromosome 4"/>
</dbReference>
<dbReference type="PROSITE" id="PS00141">
    <property type="entry name" value="ASP_PROTEASE"/>
    <property type="match status" value="1"/>
</dbReference>